<reference evidence="1" key="2">
    <citation type="submission" date="2020-06" db="EMBL/GenBank/DDBJ databases">
        <title>Helianthus annuus Genome sequencing and assembly Release 2.</title>
        <authorList>
            <person name="Gouzy J."/>
            <person name="Langlade N."/>
            <person name="Munos S."/>
        </authorList>
    </citation>
    <scope>NUCLEOTIDE SEQUENCE</scope>
    <source>
        <tissue evidence="1">Leaves</tissue>
    </source>
</reference>
<evidence type="ECO:0000313" key="1">
    <source>
        <dbReference type="EMBL" id="KAF5771961.1"/>
    </source>
</evidence>
<accession>A0A9K3EEK5</accession>
<organism evidence="1 2">
    <name type="scientific">Helianthus annuus</name>
    <name type="common">Common sunflower</name>
    <dbReference type="NCBI Taxonomy" id="4232"/>
    <lineage>
        <taxon>Eukaryota</taxon>
        <taxon>Viridiplantae</taxon>
        <taxon>Streptophyta</taxon>
        <taxon>Embryophyta</taxon>
        <taxon>Tracheophyta</taxon>
        <taxon>Spermatophyta</taxon>
        <taxon>Magnoliopsida</taxon>
        <taxon>eudicotyledons</taxon>
        <taxon>Gunneridae</taxon>
        <taxon>Pentapetalae</taxon>
        <taxon>asterids</taxon>
        <taxon>campanulids</taxon>
        <taxon>Asterales</taxon>
        <taxon>Asteraceae</taxon>
        <taxon>Asteroideae</taxon>
        <taxon>Heliantheae alliance</taxon>
        <taxon>Heliantheae</taxon>
        <taxon>Helianthus</taxon>
    </lineage>
</organism>
<evidence type="ECO:0000313" key="2">
    <source>
        <dbReference type="Proteomes" id="UP000215914"/>
    </source>
</evidence>
<dbReference type="AlphaFoldDB" id="A0A9K3EEK5"/>
<sequence>MWPPEVSDLASDLVAGVCSDLMKRMRMKMTRVSCYEDDTNGGCGWYWWWWW</sequence>
<protein>
    <submittedName>
        <fullName evidence="1">Uncharacterized protein</fullName>
    </submittedName>
</protein>
<dbReference type="Gramene" id="mRNA:HanXRQr2_Chr13g0571111">
    <property type="protein sequence ID" value="CDS:HanXRQr2_Chr13g0571111.1"/>
    <property type="gene ID" value="HanXRQr2_Chr13g0571111"/>
</dbReference>
<gene>
    <name evidence="1" type="ORF">HanXRQr2_Chr13g0571111</name>
</gene>
<proteinExistence type="predicted"/>
<name>A0A9K3EEK5_HELAN</name>
<reference evidence="1" key="1">
    <citation type="journal article" date="2017" name="Nature">
        <title>The sunflower genome provides insights into oil metabolism, flowering and Asterid evolution.</title>
        <authorList>
            <person name="Badouin H."/>
            <person name="Gouzy J."/>
            <person name="Grassa C.J."/>
            <person name="Murat F."/>
            <person name="Staton S.E."/>
            <person name="Cottret L."/>
            <person name="Lelandais-Briere C."/>
            <person name="Owens G.L."/>
            <person name="Carrere S."/>
            <person name="Mayjonade B."/>
            <person name="Legrand L."/>
            <person name="Gill N."/>
            <person name="Kane N.C."/>
            <person name="Bowers J.E."/>
            <person name="Hubner S."/>
            <person name="Bellec A."/>
            <person name="Berard A."/>
            <person name="Berges H."/>
            <person name="Blanchet N."/>
            <person name="Boniface M.C."/>
            <person name="Brunel D."/>
            <person name="Catrice O."/>
            <person name="Chaidir N."/>
            <person name="Claudel C."/>
            <person name="Donnadieu C."/>
            <person name="Faraut T."/>
            <person name="Fievet G."/>
            <person name="Helmstetter N."/>
            <person name="King M."/>
            <person name="Knapp S.J."/>
            <person name="Lai Z."/>
            <person name="Le Paslier M.C."/>
            <person name="Lippi Y."/>
            <person name="Lorenzon L."/>
            <person name="Mandel J.R."/>
            <person name="Marage G."/>
            <person name="Marchand G."/>
            <person name="Marquand E."/>
            <person name="Bret-Mestries E."/>
            <person name="Morien E."/>
            <person name="Nambeesan S."/>
            <person name="Nguyen T."/>
            <person name="Pegot-Espagnet P."/>
            <person name="Pouilly N."/>
            <person name="Raftis F."/>
            <person name="Sallet E."/>
            <person name="Schiex T."/>
            <person name="Thomas J."/>
            <person name="Vandecasteele C."/>
            <person name="Vares D."/>
            <person name="Vear F."/>
            <person name="Vautrin S."/>
            <person name="Crespi M."/>
            <person name="Mangin B."/>
            <person name="Burke J.M."/>
            <person name="Salse J."/>
            <person name="Munos S."/>
            <person name="Vincourt P."/>
            <person name="Rieseberg L.H."/>
            <person name="Langlade N.B."/>
        </authorList>
    </citation>
    <scope>NUCLEOTIDE SEQUENCE</scope>
    <source>
        <tissue evidence="1">Leaves</tissue>
    </source>
</reference>
<keyword evidence="2" id="KW-1185">Reference proteome</keyword>
<dbReference type="Proteomes" id="UP000215914">
    <property type="component" value="Unassembled WGS sequence"/>
</dbReference>
<comment type="caution">
    <text evidence="1">The sequence shown here is derived from an EMBL/GenBank/DDBJ whole genome shotgun (WGS) entry which is preliminary data.</text>
</comment>
<dbReference type="EMBL" id="MNCJ02000328">
    <property type="protein sequence ID" value="KAF5771961.1"/>
    <property type="molecule type" value="Genomic_DNA"/>
</dbReference>